<keyword evidence="6 7" id="KW-0472">Membrane</keyword>
<gene>
    <name evidence="9" type="ORF">J1N51_12625</name>
</gene>
<organism evidence="9 10">
    <name type="scientific">Psychrosphaera ytuae</name>
    <dbReference type="NCBI Taxonomy" id="2820710"/>
    <lineage>
        <taxon>Bacteria</taxon>
        <taxon>Pseudomonadati</taxon>
        <taxon>Pseudomonadota</taxon>
        <taxon>Gammaproteobacteria</taxon>
        <taxon>Alteromonadales</taxon>
        <taxon>Pseudoalteromonadaceae</taxon>
        <taxon>Psychrosphaera</taxon>
    </lineage>
</organism>
<keyword evidence="2 7" id="KW-0813">Transport</keyword>
<dbReference type="CDD" id="cd06261">
    <property type="entry name" value="TM_PBP2"/>
    <property type="match status" value="2"/>
</dbReference>
<dbReference type="RefSeq" id="WP_208831612.1">
    <property type="nucleotide sequence ID" value="NZ_CP072110.1"/>
</dbReference>
<sequence>MQLKNSWLTYGSAFLVLLCVLPIAGLLYTAAGESAPSFEHIKQTVLADYVVNTLHLMVLVGILVSVIGIPLAWLVACCQFSGRRFFNWALILPLAMPGYLIAYTYTDLLDYAGPVQTTLRSWFGWQSPRDYWFFDIRSIGGAAVMLALVLFPYVYLMVKANFMAQNASLTAAARSLGYTPFKSFLHVSLPIARKAIAASVALVLMETLADFATVHYFAVNTLTTAVYDTWLGYYDLASAAKLSAFMIVGVLGLIALEHFTKRQSKISTDVKMSSTPLTYHLKGKYNLFAFGFCSLVLVLGFAIPAITLLSYAVDYWQEVWTQDVFEYAYNSAYIAICVAIISLLVALVLNVNLRWHSDTPTAKSKLSLGMLPVASMGYAVPGTVLAIAVIIPFTVFEHFINERFDAMGWTMPGLFLTGTVIAIITAHIVRFVAIANNGVKASFAQINRHYDAAALSLGHSPLKQFFSLHWPLLKRSAFVAALLIFVESMKELPAALLLRPFDFQTLPTFVFQYASDEQLEQAALGAILIVVVGLLPLLYINRSINKTVK</sequence>
<feature type="transmembrane region" description="Helical" evidence="7">
    <location>
        <begin position="287"/>
        <end position="312"/>
    </location>
</feature>
<evidence type="ECO:0000256" key="4">
    <source>
        <dbReference type="ARBA" id="ARBA00022692"/>
    </source>
</evidence>
<evidence type="ECO:0000256" key="7">
    <source>
        <dbReference type="RuleBase" id="RU363032"/>
    </source>
</evidence>
<dbReference type="Proteomes" id="UP000682739">
    <property type="component" value="Chromosome"/>
</dbReference>
<dbReference type="Pfam" id="PF00528">
    <property type="entry name" value="BPD_transp_1"/>
    <property type="match status" value="2"/>
</dbReference>
<feature type="transmembrane region" description="Helical" evidence="7">
    <location>
        <begin position="7"/>
        <end position="29"/>
    </location>
</feature>
<feature type="transmembrane region" description="Helical" evidence="7">
    <location>
        <begin position="238"/>
        <end position="256"/>
    </location>
</feature>
<feature type="transmembrane region" description="Helical" evidence="7">
    <location>
        <begin position="195"/>
        <end position="218"/>
    </location>
</feature>
<dbReference type="GO" id="GO:0005886">
    <property type="term" value="C:plasma membrane"/>
    <property type="evidence" value="ECO:0007669"/>
    <property type="project" value="UniProtKB-SubCell"/>
</dbReference>
<feature type="domain" description="ABC transmembrane type-1" evidence="8">
    <location>
        <begin position="50"/>
        <end position="255"/>
    </location>
</feature>
<dbReference type="PANTHER" id="PTHR30183">
    <property type="entry name" value="MOLYBDENUM TRANSPORT SYSTEM PERMEASE PROTEIN MODB"/>
    <property type="match status" value="1"/>
</dbReference>
<accession>A0A975HHU5</accession>
<feature type="transmembrane region" description="Helical" evidence="7">
    <location>
        <begin position="85"/>
        <end position="105"/>
    </location>
</feature>
<comment type="subcellular location">
    <subcellularLocation>
        <location evidence="1 7">Cell membrane</location>
        <topology evidence="1 7">Multi-pass membrane protein</topology>
    </subcellularLocation>
</comment>
<evidence type="ECO:0000256" key="2">
    <source>
        <dbReference type="ARBA" id="ARBA00022448"/>
    </source>
</evidence>
<feature type="transmembrane region" description="Helical" evidence="7">
    <location>
        <begin position="477"/>
        <end position="501"/>
    </location>
</feature>
<reference evidence="9" key="1">
    <citation type="submission" date="2021-03" db="EMBL/GenBank/DDBJ databases">
        <title>Description of Psychrosphaera ytuae sp. nov. isolated from deep sea sediment of South China Sea.</title>
        <authorList>
            <person name="Zhang J."/>
            <person name="Xu X.-D."/>
        </authorList>
    </citation>
    <scope>NUCLEOTIDE SEQUENCE</scope>
    <source>
        <strain evidence="9">MTZ26</strain>
    </source>
</reference>
<keyword evidence="5 7" id="KW-1133">Transmembrane helix</keyword>
<dbReference type="AlphaFoldDB" id="A0A975HHU5"/>
<feature type="transmembrane region" description="Helical" evidence="7">
    <location>
        <begin position="332"/>
        <end position="353"/>
    </location>
</feature>
<dbReference type="SUPFAM" id="SSF161098">
    <property type="entry name" value="MetI-like"/>
    <property type="match status" value="2"/>
</dbReference>
<dbReference type="EMBL" id="CP072110">
    <property type="protein sequence ID" value="QTH63556.1"/>
    <property type="molecule type" value="Genomic_DNA"/>
</dbReference>
<dbReference type="InterPro" id="IPR035906">
    <property type="entry name" value="MetI-like_sf"/>
</dbReference>
<dbReference type="KEGG" id="psym:J1N51_12625"/>
<evidence type="ECO:0000256" key="6">
    <source>
        <dbReference type="ARBA" id="ARBA00023136"/>
    </source>
</evidence>
<feature type="transmembrane region" description="Helical" evidence="7">
    <location>
        <begin position="49"/>
        <end position="73"/>
    </location>
</feature>
<evidence type="ECO:0000256" key="3">
    <source>
        <dbReference type="ARBA" id="ARBA00022475"/>
    </source>
</evidence>
<dbReference type="PROSITE" id="PS50928">
    <property type="entry name" value="ABC_TM1"/>
    <property type="match status" value="2"/>
</dbReference>
<name>A0A975HHU5_9GAMM</name>
<protein>
    <submittedName>
        <fullName evidence="9">Iron ABC transporter permease</fullName>
    </submittedName>
</protein>
<evidence type="ECO:0000256" key="5">
    <source>
        <dbReference type="ARBA" id="ARBA00022989"/>
    </source>
</evidence>
<keyword evidence="3" id="KW-1003">Cell membrane</keyword>
<evidence type="ECO:0000259" key="8">
    <source>
        <dbReference type="PROSITE" id="PS50928"/>
    </source>
</evidence>
<evidence type="ECO:0000313" key="9">
    <source>
        <dbReference type="EMBL" id="QTH63556.1"/>
    </source>
</evidence>
<keyword evidence="4 7" id="KW-0812">Transmembrane</keyword>
<feature type="transmembrane region" description="Helical" evidence="7">
    <location>
        <begin position="373"/>
        <end position="393"/>
    </location>
</feature>
<keyword evidence="10" id="KW-1185">Reference proteome</keyword>
<dbReference type="Gene3D" id="1.10.3720.10">
    <property type="entry name" value="MetI-like"/>
    <property type="match status" value="2"/>
</dbReference>
<evidence type="ECO:0000256" key="1">
    <source>
        <dbReference type="ARBA" id="ARBA00004651"/>
    </source>
</evidence>
<dbReference type="InterPro" id="IPR000515">
    <property type="entry name" value="MetI-like"/>
</dbReference>
<evidence type="ECO:0000313" key="10">
    <source>
        <dbReference type="Proteomes" id="UP000682739"/>
    </source>
</evidence>
<feature type="transmembrane region" description="Helical" evidence="7">
    <location>
        <begin position="413"/>
        <end position="433"/>
    </location>
</feature>
<dbReference type="PANTHER" id="PTHR30183:SF2">
    <property type="entry name" value="IRON UTILIZATION PROTEIN"/>
    <property type="match status" value="1"/>
</dbReference>
<comment type="similarity">
    <text evidence="7">Belongs to the binding-protein-dependent transport system permease family.</text>
</comment>
<feature type="transmembrane region" description="Helical" evidence="7">
    <location>
        <begin position="521"/>
        <end position="540"/>
    </location>
</feature>
<proteinExistence type="inferred from homology"/>
<dbReference type="GO" id="GO:0055085">
    <property type="term" value="P:transmembrane transport"/>
    <property type="evidence" value="ECO:0007669"/>
    <property type="project" value="InterPro"/>
</dbReference>
<feature type="transmembrane region" description="Helical" evidence="7">
    <location>
        <begin position="131"/>
        <end position="156"/>
    </location>
</feature>
<feature type="domain" description="ABC transmembrane type-1" evidence="8">
    <location>
        <begin position="328"/>
        <end position="539"/>
    </location>
</feature>
<dbReference type="FunFam" id="1.10.3720.10:FF:000088">
    <property type="entry name" value="Iron(III) ABC transporter, permease protein"/>
    <property type="match status" value="1"/>
</dbReference>